<dbReference type="PATRIC" id="fig|1396.428.peg.2621"/>
<dbReference type="Pfam" id="PF13279">
    <property type="entry name" value="4HBT_2"/>
    <property type="match status" value="1"/>
</dbReference>
<dbReference type="PANTHER" id="PTHR31793:SF27">
    <property type="entry name" value="NOVEL THIOESTERASE SUPERFAMILY DOMAIN AND SAPOSIN A-TYPE DOMAIN CONTAINING PROTEIN (0610012H03RIK)"/>
    <property type="match status" value="1"/>
</dbReference>
<comment type="caution">
    <text evidence="3">The sequence shown here is derived from an EMBL/GenBank/DDBJ whole genome shotgun (WGS) entry which is preliminary data.</text>
</comment>
<dbReference type="RefSeq" id="WP_046956899.1">
    <property type="nucleotide sequence ID" value="NZ_LCYI01000062.1"/>
</dbReference>
<evidence type="ECO:0000313" key="4">
    <source>
        <dbReference type="Proteomes" id="UP000035214"/>
    </source>
</evidence>
<evidence type="ECO:0000313" key="3">
    <source>
        <dbReference type="EMBL" id="KLA22315.1"/>
    </source>
</evidence>
<dbReference type="GO" id="GO:0047617">
    <property type="term" value="F:fatty acyl-CoA hydrolase activity"/>
    <property type="evidence" value="ECO:0007669"/>
    <property type="project" value="TreeGrafter"/>
</dbReference>
<reference evidence="3 4" key="1">
    <citation type="submission" date="2015-04" db="EMBL/GenBank/DDBJ databases">
        <title>Draft Genome Sequences of Eight Spore-Forming Food Isolates of Bacillus cereus Genome sequencing.</title>
        <authorList>
            <person name="Krawcyk A.O."/>
            <person name="de Jong A."/>
            <person name="Eijlander R.T."/>
            <person name="Berendsen E.M."/>
            <person name="Holsappel S."/>
            <person name="Wells-Bennik M."/>
            <person name="Kuipers O.P."/>
        </authorList>
    </citation>
    <scope>NUCLEOTIDE SEQUENCE [LARGE SCALE GENOMIC DNA]</scope>
    <source>
        <strain evidence="3 4">B4077</strain>
    </source>
</reference>
<name>A0A0G8EDY2_BACCE</name>
<keyword evidence="2" id="KW-0378">Hydrolase</keyword>
<gene>
    <name evidence="3" type="ORF">B4077_3261</name>
</gene>
<evidence type="ECO:0000256" key="2">
    <source>
        <dbReference type="ARBA" id="ARBA00022801"/>
    </source>
</evidence>
<organism evidence="3 4">
    <name type="scientific">Bacillus cereus</name>
    <dbReference type="NCBI Taxonomy" id="1396"/>
    <lineage>
        <taxon>Bacteria</taxon>
        <taxon>Bacillati</taxon>
        <taxon>Bacillota</taxon>
        <taxon>Bacilli</taxon>
        <taxon>Bacillales</taxon>
        <taxon>Bacillaceae</taxon>
        <taxon>Bacillus</taxon>
        <taxon>Bacillus cereus group</taxon>
    </lineage>
</organism>
<dbReference type="PANTHER" id="PTHR31793">
    <property type="entry name" value="4-HYDROXYBENZOYL-COA THIOESTERASE FAMILY MEMBER"/>
    <property type="match status" value="1"/>
</dbReference>
<dbReference type="InterPro" id="IPR029069">
    <property type="entry name" value="HotDog_dom_sf"/>
</dbReference>
<dbReference type="EMBL" id="LCYI01000062">
    <property type="protein sequence ID" value="KLA22315.1"/>
    <property type="molecule type" value="Genomic_DNA"/>
</dbReference>
<comment type="similarity">
    <text evidence="1">Belongs to the 4-hydroxybenzoyl-CoA thioesterase family.</text>
</comment>
<evidence type="ECO:0000256" key="1">
    <source>
        <dbReference type="ARBA" id="ARBA00005953"/>
    </source>
</evidence>
<dbReference type="CDD" id="cd00586">
    <property type="entry name" value="4HBT"/>
    <property type="match status" value="1"/>
</dbReference>
<proteinExistence type="inferred from homology"/>
<protein>
    <recommendedName>
        <fullName evidence="5">Thioesterase</fullName>
    </recommendedName>
</protein>
<dbReference type="Proteomes" id="UP000035214">
    <property type="component" value="Unassembled WGS sequence"/>
</dbReference>
<evidence type="ECO:0008006" key="5">
    <source>
        <dbReference type="Google" id="ProtNLM"/>
    </source>
</evidence>
<dbReference type="SUPFAM" id="SSF54637">
    <property type="entry name" value="Thioesterase/thiol ester dehydrase-isomerase"/>
    <property type="match status" value="1"/>
</dbReference>
<accession>A0A0G8EDY2</accession>
<dbReference type="InterPro" id="IPR050563">
    <property type="entry name" value="4-hydroxybenzoyl-CoA_TE"/>
</dbReference>
<dbReference type="Gene3D" id="3.10.129.10">
    <property type="entry name" value="Hotdog Thioesterase"/>
    <property type="match status" value="1"/>
</dbReference>
<dbReference type="AlphaFoldDB" id="A0A0G8EDY2"/>
<sequence length="139" mass="16200">MFKHDIIVRFNECDSLGHVNNSNYFTYFEEARNDLFKIFNPSLKIDSWNLIVASTQCDFIREVVYGQKLVISTWISKIGNASFQVEHVIQDENQNWIARGKVILVHFNFQSQKSIPLSQEIRNVLSEHTEVPKGVPMLR</sequence>